<dbReference type="InterPro" id="IPR001810">
    <property type="entry name" value="F-box_dom"/>
</dbReference>
<evidence type="ECO:0000313" key="3">
    <source>
        <dbReference type="Proteomes" id="UP000807115"/>
    </source>
</evidence>
<feature type="domain" description="F-box" evidence="1">
    <location>
        <begin position="21"/>
        <end position="80"/>
    </location>
</feature>
<accession>A0A921USA1</accession>
<dbReference type="Pfam" id="PF00646">
    <property type="entry name" value="F-box"/>
    <property type="match status" value="1"/>
</dbReference>
<proteinExistence type="predicted"/>
<dbReference type="PANTHER" id="PTHR34223:SF51">
    <property type="entry name" value="OS06G0556300 PROTEIN"/>
    <property type="match status" value="1"/>
</dbReference>
<dbReference type="InterPro" id="IPR032675">
    <property type="entry name" value="LRR_dom_sf"/>
</dbReference>
<name>A0A921USA1_SORBI</name>
<dbReference type="SUPFAM" id="SSF52047">
    <property type="entry name" value="RNI-like"/>
    <property type="match status" value="1"/>
</dbReference>
<dbReference type="Proteomes" id="UP000807115">
    <property type="component" value="Chromosome 2"/>
</dbReference>
<dbReference type="PANTHER" id="PTHR34223">
    <property type="entry name" value="OS11G0201299 PROTEIN"/>
    <property type="match status" value="1"/>
</dbReference>
<sequence length="394" mass="43699">MLPTGDSSPPLPAPALNKPAVRQLDDLPSDVLNKLLAGLPASEVVRTSVLSQTWRRQWESVPGLDIDLDDRVRDRDWESAAGFLERCAAPVRRVSIRGVPLRLFDRADGWVRTVAGKSPRSLSLALPVPTALPSLFACDAAALAHIKLVTCVLPPPPPAFAGFRRLTALDLDYVMFSGEKGWERLEAMISAAAPTLQKLRLANIAFDHVGAGEGLPVPGAWIIQAPNLRWLELRLTMAGAGSWMLGHLPKPDYAYIMLNAQEPRDYGSMLAALSSVRDLEIGNFDCATFQDNSRHETNKEVDAFAEDFLRTLPNCSLVKNLERLQMKSISCSPNDMHFIKHVLLYARNLQMASVEKFKGHRNSALNAARMLKEFERVSPAARICFQHQDYCWLV</sequence>
<dbReference type="EMBL" id="CM027681">
    <property type="protein sequence ID" value="KAG0542514.1"/>
    <property type="molecule type" value="Genomic_DNA"/>
</dbReference>
<gene>
    <name evidence="2" type="ORF">BDA96_02G110900</name>
</gene>
<protein>
    <recommendedName>
        <fullName evidence="1">F-box domain-containing protein</fullName>
    </recommendedName>
</protein>
<dbReference type="PROSITE" id="PS50181">
    <property type="entry name" value="FBOX"/>
    <property type="match status" value="1"/>
</dbReference>
<comment type="caution">
    <text evidence="2">The sequence shown here is derived from an EMBL/GenBank/DDBJ whole genome shotgun (WGS) entry which is preliminary data.</text>
</comment>
<dbReference type="Gene3D" id="3.80.10.10">
    <property type="entry name" value="Ribonuclease Inhibitor"/>
    <property type="match status" value="1"/>
</dbReference>
<dbReference type="InterPro" id="IPR036047">
    <property type="entry name" value="F-box-like_dom_sf"/>
</dbReference>
<evidence type="ECO:0000259" key="1">
    <source>
        <dbReference type="PROSITE" id="PS50181"/>
    </source>
</evidence>
<dbReference type="InterPro" id="IPR053197">
    <property type="entry name" value="F-box_SCFL_complex_component"/>
</dbReference>
<organism evidence="2 3">
    <name type="scientific">Sorghum bicolor</name>
    <name type="common">Sorghum</name>
    <name type="synonym">Sorghum vulgare</name>
    <dbReference type="NCBI Taxonomy" id="4558"/>
    <lineage>
        <taxon>Eukaryota</taxon>
        <taxon>Viridiplantae</taxon>
        <taxon>Streptophyta</taxon>
        <taxon>Embryophyta</taxon>
        <taxon>Tracheophyta</taxon>
        <taxon>Spermatophyta</taxon>
        <taxon>Magnoliopsida</taxon>
        <taxon>Liliopsida</taxon>
        <taxon>Poales</taxon>
        <taxon>Poaceae</taxon>
        <taxon>PACMAD clade</taxon>
        <taxon>Panicoideae</taxon>
        <taxon>Andropogonodae</taxon>
        <taxon>Andropogoneae</taxon>
        <taxon>Sorghinae</taxon>
        <taxon>Sorghum</taxon>
    </lineage>
</organism>
<dbReference type="AlphaFoldDB" id="A0A921USA1"/>
<reference evidence="2" key="1">
    <citation type="journal article" date="2019" name="BMC Genomics">
        <title>A new reference genome for Sorghum bicolor reveals high levels of sequence similarity between sweet and grain genotypes: implications for the genetics of sugar metabolism.</title>
        <authorList>
            <person name="Cooper E.A."/>
            <person name="Brenton Z.W."/>
            <person name="Flinn B.S."/>
            <person name="Jenkins J."/>
            <person name="Shu S."/>
            <person name="Flowers D."/>
            <person name="Luo F."/>
            <person name="Wang Y."/>
            <person name="Xia P."/>
            <person name="Barry K."/>
            <person name="Daum C."/>
            <person name="Lipzen A."/>
            <person name="Yoshinaga Y."/>
            <person name="Schmutz J."/>
            <person name="Saski C."/>
            <person name="Vermerris W."/>
            <person name="Kresovich S."/>
        </authorList>
    </citation>
    <scope>NUCLEOTIDE SEQUENCE</scope>
</reference>
<reference evidence="2" key="2">
    <citation type="submission" date="2020-10" db="EMBL/GenBank/DDBJ databases">
        <authorList>
            <person name="Cooper E.A."/>
            <person name="Brenton Z.W."/>
            <person name="Flinn B.S."/>
            <person name="Jenkins J."/>
            <person name="Shu S."/>
            <person name="Flowers D."/>
            <person name="Luo F."/>
            <person name="Wang Y."/>
            <person name="Xia P."/>
            <person name="Barry K."/>
            <person name="Daum C."/>
            <person name="Lipzen A."/>
            <person name="Yoshinaga Y."/>
            <person name="Schmutz J."/>
            <person name="Saski C."/>
            <person name="Vermerris W."/>
            <person name="Kresovich S."/>
        </authorList>
    </citation>
    <scope>NUCLEOTIDE SEQUENCE</scope>
</reference>
<evidence type="ECO:0000313" key="2">
    <source>
        <dbReference type="EMBL" id="KAG0542514.1"/>
    </source>
</evidence>
<dbReference type="SUPFAM" id="SSF81383">
    <property type="entry name" value="F-box domain"/>
    <property type="match status" value="1"/>
</dbReference>